<accession>A0A7W7GMK0</accession>
<dbReference type="EMBL" id="JACHNA010000001">
    <property type="protein sequence ID" value="MBB4734886.1"/>
    <property type="molecule type" value="Genomic_DNA"/>
</dbReference>
<comment type="caution">
    <text evidence="2">The sequence shown here is derived from an EMBL/GenBank/DDBJ whole genome shotgun (WGS) entry which is preliminary data.</text>
</comment>
<reference evidence="2 3" key="1">
    <citation type="submission" date="2020-08" db="EMBL/GenBank/DDBJ databases">
        <title>Sequencing the genomes of 1000 actinobacteria strains.</title>
        <authorList>
            <person name="Klenk H.-P."/>
        </authorList>
    </citation>
    <scope>NUCLEOTIDE SEQUENCE [LARGE SCALE GENOMIC DNA]</scope>
    <source>
        <strain evidence="2 3">DSM 23974</strain>
    </source>
</reference>
<evidence type="ECO:0000313" key="2">
    <source>
        <dbReference type="EMBL" id="MBB4734886.1"/>
    </source>
</evidence>
<keyword evidence="3" id="KW-1185">Reference proteome</keyword>
<keyword evidence="1" id="KW-0175">Coiled coil</keyword>
<dbReference type="AlphaFoldDB" id="A0A7W7GMK0"/>
<organism evidence="2 3">
    <name type="scientific">Micrococcus cohnii</name>
    <dbReference type="NCBI Taxonomy" id="993416"/>
    <lineage>
        <taxon>Bacteria</taxon>
        <taxon>Bacillati</taxon>
        <taxon>Actinomycetota</taxon>
        <taxon>Actinomycetes</taxon>
        <taxon>Micrococcales</taxon>
        <taxon>Micrococcaceae</taxon>
        <taxon>Micrococcus</taxon>
    </lineage>
</organism>
<evidence type="ECO:0000313" key="3">
    <source>
        <dbReference type="Proteomes" id="UP000540191"/>
    </source>
</evidence>
<dbReference type="RefSeq" id="WP_184240961.1">
    <property type="nucleotide sequence ID" value="NZ_JACHNA010000001.1"/>
</dbReference>
<proteinExistence type="predicted"/>
<feature type="coiled-coil region" evidence="1">
    <location>
        <begin position="8"/>
        <end position="42"/>
    </location>
</feature>
<protein>
    <submittedName>
        <fullName evidence="2">Membrane protein involved in colicin uptake</fullName>
    </submittedName>
</protein>
<gene>
    <name evidence="2" type="ORF">HDA30_000394</name>
</gene>
<sequence>MKTTYKTAAAAVQAAARAQRAAEERERQAQEAQARIAAMESESVDALVADPGQAQAITTAIDAQTRLVAAYRAKAAQHRAESAEALRAAAGLDADELARAASTKAAEAEAAQTRIDKLLTALEEYAGASFEVAPASRDPFTGEATSWPNTVAEDLQDEGTLLRVQASSSRYYAEHGSAPRTAEDLNALDGTRLGMYDTAGGLLSPSAHWSPLLRAIDAGTALTGED</sequence>
<dbReference type="Proteomes" id="UP000540191">
    <property type="component" value="Unassembled WGS sequence"/>
</dbReference>
<evidence type="ECO:0000256" key="1">
    <source>
        <dbReference type="SAM" id="Coils"/>
    </source>
</evidence>
<name>A0A7W7GMK0_9MICC</name>